<sequence>MSRLEAGSHNEPMSYPTPVNRPATIADVARVAGVSVPTVSRVLTGAARVSEQRRRRVEAAIAELAYRPSAAAQVLASRHSKTIAIVAANTSRYGYAEAIRGVEESARAAGFVVIIVVVESERAEDVRAAADAVLRQSVAGVVVLKFDPPGVGALKALESVVPAVALSGIPEPGVPQAVLDESGAAAALTEHLLGLGHRTVHHVRIPPSGKEDGRTTGWRVALQRHGSPIPPIEDVSWEITTAYEVGVRLARDPAVTAIFCGNDETAMGVIRGIHDTGLRVPADISVAGFDDHPLASMFIPALTTARQDFAELGRHGTAQLLALLNGESPLALETLEPPIAIRESTAPPSGRRR</sequence>
<protein>
    <submittedName>
        <fullName evidence="5">LacI family transcriptional regulator</fullName>
    </submittedName>
</protein>
<organism evidence="5 6">
    <name type="scientific">Lentzea atacamensis</name>
    <dbReference type="NCBI Taxonomy" id="531938"/>
    <lineage>
        <taxon>Bacteria</taxon>
        <taxon>Bacillati</taxon>
        <taxon>Actinomycetota</taxon>
        <taxon>Actinomycetes</taxon>
        <taxon>Pseudonocardiales</taxon>
        <taxon>Pseudonocardiaceae</taxon>
        <taxon>Lentzea</taxon>
    </lineage>
</organism>
<dbReference type="EMBL" id="QLTT01000004">
    <property type="protein sequence ID" value="RAS65850.1"/>
    <property type="molecule type" value="Genomic_DNA"/>
</dbReference>
<dbReference type="Gene3D" id="3.40.50.2300">
    <property type="match status" value="2"/>
</dbReference>
<evidence type="ECO:0000256" key="3">
    <source>
        <dbReference type="ARBA" id="ARBA00023163"/>
    </source>
</evidence>
<dbReference type="SUPFAM" id="SSF47413">
    <property type="entry name" value="lambda repressor-like DNA-binding domains"/>
    <property type="match status" value="1"/>
</dbReference>
<dbReference type="PANTHER" id="PTHR30146:SF153">
    <property type="entry name" value="LACTOSE OPERON REPRESSOR"/>
    <property type="match status" value="1"/>
</dbReference>
<keyword evidence="3" id="KW-0804">Transcription</keyword>
<accession>A0ABX9EAQ0</accession>
<dbReference type="Gene3D" id="1.10.260.40">
    <property type="entry name" value="lambda repressor-like DNA-binding domains"/>
    <property type="match status" value="1"/>
</dbReference>
<name>A0ABX9EAQ0_9PSEU</name>
<comment type="caution">
    <text evidence="5">The sequence shown here is derived from an EMBL/GenBank/DDBJ whole genome shotgun (WGS) entry which is preliminary data.</text>
</comment>
<dbReference type="PROSITE" id="PS00356">
    <property type="entry name" value="HTH_LACI_1"/>
    <property type="match status" value="1"/>
</dbReference>
<dbReference type="InterPro" id="IPR000843">
    <property type="entry name" value="HTH_LacI"/>
</dbReference>
<evidence type="ECO:0000256" key="2">
    <source>
        <dbReference type="ARBA" id="ARBA00023125"/>
    </source>
</evidence>
<evidence type="ECO:0000256" key="1">
    <source>
        <dbReference type="ARBA" id="ARBA00023015"/>
    </source>
</evidence>
<feature type="domain" description="HTH lacI-type" evidence="4">
    <location>
        <begin position="23"/>
        <end position="77"/>
    </location>
</feature>
<dbReference type="CDD" id="cd01574">
    <property type="entry name" value="PBP1_LacI"/>
    <property type="match status" value="1"/>
</dbReference>
<dbReference type="Proteomes" id="UP000248714">
    <property type="component" value="Unassembled WGS sequence"/>
</dbReference>
<dbReference type="PRINTS" id="PR00036">
    <property type="entry name" value="HTHLACI"/>
</dbReference>
<keyword evidence="2" id="KW-0238">DNA-binding</keyword>
<dbReference type="InterPro" id="IPR046335">
    <property type="entry name" value="LacI/GalR-like_sensor"/>
</dbReference>
<dbReference type="PROSITE" id="PS50932">
    <property type="entry name" value="HTH_LACI_2"/>
    <property type="match status" value="1"/>
</dbReference>
<dbReference type="CDD" id="cd01392">
    <property type="entry name" value="HTH_LacI"/>
    <property type="match status" value="1"/>
</dbReference>
<evidence type="ECO:0000313" key="5">
    <source>
        <dbReference type="EMBL" id="RAS65850.1"/>
    </source>
</evidence>
<evidence type="ECO:0000313" key="6">
    <source>
        <dbReference type="Proteomes" id="UP000248714"/>
    </source>
</evidence>
<keyword evidence="1" id="KW-0805">Transcription regulation</keyword>
<keyword evidence="6" id="KW-1185">Reference proteome</keyword>
<evidence type="ECO:0000259" key="4">
    <source>
        <dbReference type="PROSITE" id="PS50932"/>
    </source>
</evidence>
<dbReference type="Pfam" id="PF00356">
    <property type="entry name" value="LacI"/>
    <property type="match status" value="1"/>
</dbReference>
<reference evidence="5 6" key="1">
    <citation type="submission" date="2018-06" db="EMBL/GenBank/DDBJ databases">
        <title>Genomic Encyclopedia of Type Strains, Phase IV (KMG-IV): sequencing the most valuable type-strain genomes for metagenomic binning, comparative biology and taxonomic classification.</title>
        <authorList>
            <person name="Goeker M."/>
        </authorList>
    </citation>
    <scope>NUCLEOTIDE SEQUENCE [LARGE SCALE GENOMIC DNA]</scope>
    <source>
        <strain evidence="5 6">DSM 45479</strain>
    </source>
</reference>
<proteinExistence type="predicted"/>
<dbReference type="PANTHER" id="PTHR30146">
    <property type="entry name" value="LACI-RELATED TRANSCRIPTIONAL REPRESSOR"/>
    <property type="match status" value="1"/>
</dbReference>
<dbReference type="Pfam" id="PF13377">
    <property type="entry name" value="Peripla_BP_3"/>
    <property type="match status" value="1"/>
</dbReference>
<gene>
    <name evidence="5" type="ORF">C8D87_104401</name>
</gene>
<dbReference type="SMART" id="SM00354">
    <property type="entry name" value="HTH_LACI"/>
    <property type="match status" value="1"/>
</dbReference>
<dbReference type="InterPro" id="IPR028082">
    <property type="entry name" value="Peripla_BP_I"/>
</dbReference>
<dbReference type="InterPro" id="IPR010982">
    <property type="entry name" value="Lambda_DNA-bd_dom_sf"/>
</dbReference>
<dbReference type="SUPFAM" id="SSF53822">
    <property type="entry name" value="Periplasmic binding protein-like I"/>
    <property type="match status" value="1"/>
</dbReference>